<dbReference type="RefSeq" id="XP_071913458.1">
    <property type="nucleotide sequence ID" value="XM_072057357.1"/>
</dbReference>
<evidence type="ECO:0000313" key="18">
    <source>
        <dbReference type="RefSeq" id="XP_071913460.1"/>
    </source>
</evidence>
<evidence type="ECO:0000256" key="9">
    <source>
        <dbReference type="ARBA" id="ARBA00023274"/>
    </source>
</evidence>
<evidence type="ECO:0000256" key="6">
    <source>
        <dbReference type="ARBA" id="ARBA00022884"/>
    </source>
</evidence>
<feature type="region of interest" description="Disordered" evidence="12">
    <location>
        <begin position="48"/>
        <end position="79"/>
    </location>
</feature>
<feature type="compositionally biased region" description="Low complexity" evidence="12">
    <location>
        <begin position="66"/>
        <end position="79"/>
    </location>
</feature>
<feature type="region of interest" description="Disordered" evidence="12">
    <location>
        <begin position="104"/>
        <end position="136"/>
    </location>
</feature>
<keyword evidence="8" id="KW-0508">mRNA splicing</keyword>
<keyword evidence="9" id="KW-0687">Ribonucleoprotein</keyword>
<feature type="coiled-coil region" evidence="11">
    <location>
        <begin position="595"/>
        <end position="626"/>
    </location>
</feature>
<evidence type="ECO:0000256" key="8">
    <source>
        <dbReference type="ARBA" id="ARBA00023187"/>
    </source>
</evidence>
<evidence type="ECO:0000256" key="4">
    <source>
        <dbReference type="ARBA" id="ARBA00022664"/>
    </source>
</evidence>
<dbReference type="GO" id="GO:0003729">
    <property type="term" value="F:mRNA binding"/>
    <property type="evidence" value="ECO:0007669"/>
    <property type="project" value="InterPro"/>
</dbReference>
<keyword evidence="7" id="KW-0809">Transit peptide</keyword>
<evidence type="ECO:0000256" key="7">
    <source>
        <dbReference type="ARBA" id="ARBA00022946"/>
    </source>
</evidence>
<name>A0A6P6T6S5_COFAR</name>
<protein>
    <submittedName>
        <fullName evidence="15 16">Chloroplastic group IIA intron splicing facilitator CRS1, chloroplastic-like isoform X1</fullName>
    </submittedName>
</protein>
<evidence type="ECO:0000256" key="2">
    <source>
        <dbReference type="ARBA" id="ARBA00022528"/>
    </source>
</evidence>
<dbReference type="PANTHER" id="PTHR31846:SF10">
    <property type="entry name" value="CHLOROPLASTIC GROUP IIA INTRON SPLICING FACILITATOR CRS1, CHLOROPLASTIC"/>
    <property type="match status" value="1"/>
</dbReference>
<keyword evidence="2" id="KW-0150">Chloroplast</keyword>
<dbReference type="GeneID" id="113698377"/>
<proteinExistence type="predicted"/>
<dbReference type="RefSeq" id="XP_071913460.1">
    <property type="nucleotide sequence ID" value="XM_072057359.1"/>
</dbReference>
<dbReference type="SMART" id="SM01103">
    <property type="entry name" value="CRS1_YhbY"/>
    <property type="match status" value="3"/>
</dbReference>
<dbReference type="GO" id="GO:0009507">
    <property type="term" value="C:chloroplast"/>
    <property type="evidence" value="ECO:0007669"/>
    <property type="project" value="UniProtKB-SubCell"/>
</dbReference>
<sequence length="831" mass="94372">MSPTLFFPRLSNTFHFSCNSGQIGKPILSSRPPTANLTPPSTQFFTINDENNIGSSSGIEPKNEELSLSSSEPSTSKPCSVIKAPTAPWMQGPLLVEPNQFLNLSDRPRSKKGSNFGRIEDHHPDQALTGKMGAGRGKKEMKKIFKGIKKLQDSKSLEKTHKKPEMVKFIFSPGELSGGGDSAYVEGLISEREDEKMDAQKIVEESEVGFQLGEVEGEGKAKFGGKMPWDRGEKLVTWKVKKEKVVTAAELSLDEELLDRLRDEASRMRKWVKVMKAGVTQEVVHRVHAIWKNNELAMLKFDLPLCRNMDRAQEILEMKTGGVVVWRKQHALVIYRGGNYLSALKTSFDNCCRDTIIAFEVNSSEHGLVGMMSKMDKKEENVLMNGSLYEKEADRLLDGLGPRFYDWWWRKPLPVDGDLLPEVLPGFMPPFRLCPPHARSQLTDDELTYLRKLARPLPTHFVLGRNRKLQGLAAAILKLWEKCHIAKIAIKWGVPNTDNKQMAYELKCLTGGILLLRNKFLIILYRGKDFLPSRVAELVTIREMELTECQLMEESARLRASETATQIPSSKSANSGTLSEFLRIQSKHLGLGHGNSKAEVELEAEKEQLERELRDQQRKLFLLKKKIEKSAKRLADLNSLWRPAERDTDQEMLTQEERECLRKMGLKMVSSLVLGRRGVFNGVIESLHQYWKHREIVKVITMQKMFSQVVYTAKFLEAESGGILVSVDKHKEGHSIILYRGKNYRRPKLAPLNLPSRREALSRSLEMQRIGSLKFFARQREQMVSDLQFKLAKLMQRKIDLMGISEIGKDETAAPQENISVLPSLLRSHVL</sequence>
<dbReference type="PROSITE" id="PS51295">
    <property type="entry name" value="CRM"/>
    <property type="match status" value="3"/>
</dbReference>
<organism evidence="14 15">
    <name type="scientific">Coffea arabica</name>
    <name type="common">Arabian coffee</name>
    <dbReference type="NCBI Taxonomy" id="13443"/>
    <lineage>
        <taxon>Eukaryota</taxon>
        <taxon>Viridiplantae</taxon>
        <taxon>Streptophyta</taxon>
        <taxon>Embryophyta</taxon>
        <taxon>Tracheophyta</taxon>
        <taxon>Spermatophyta</taxon>
        <taxon>Magnoliopsida</taxon>
        <taxon>eudicotyledons</taxon>
        <taxon>Gunneridae</taxon>
        <taxon>Pentapetalae</taxon>
        <taxon>asterids</taxon>
        <taxon>lamiids</taxon>
        <taxon>Gentianales</taxon>
        <taxon>Rubiaceae</taxon>
        <taxon>Ixoroideae</taxon>
        <taxon>Gardenieae complex</taxon>
        <taxon>Bertiereae - Coffeeae clade</taxon>
        <taxon>Coffeeae</taxon>
        <taxon>Coffea</taxon>
    </lineage>
</organism>
<dbReference type="RefSeq" id="XP_071913459.1">
    <property type="nucleotide sequence ID" value="XM_072057358.1"/>
</dbReference>
<dbReference type="InterPro" id="IPR045278">
    <property type="entry name" value="CRS1/CFM2/CFM3"/>
</dbReference>
<dbReference type="SUPFAM" id="SSF75471">
    <property type="entry name" value="YhbY-like"/>
    <property type="match status" value="3"/>
</dbReference>
<dbReference type="FunFam" id="3.30.110.60:FF:000002">
    <property type="entry name" value="CRS2-associated factor 1, chloroplastic"/>
    <property type="match status" value="2"/>
</dbReference>
<dbReference type="Proteomes" id="UP001652660">
    <property type="component" value="Chromosome 7c"/>
</dbReference>
<dbReference type="InterPro" id="IPR035920">
    <property type="entry name" value="YhbY-like_sf"/>
</dbReference>
<keyword evidence="4" id="KW-0507">mRNA processing</keyword>
<evidence type="ECO:0000256" key="10">
    <source>
        <dbReference type="PROSITE-ProRule" id="PRU00626"/>
    </source>
</evidence>
<gene>
    <name evidence="15 16 17 18" type="primary">LOC113698377</name>
</gene>
<evidence type="ECO:0000256" key="11">
    <source>
        <dbReference type="SAM" id="Coils"/>
    </source>
</evidence>
<feature type="compositionally biased region" description="Polar residues" evidence="12">
    <location>
        <begin position="48"/>
        <end position="58"/>
    </location>
</feature>
<feature type="domain" description="CRM" evidence="13">
    <location>
        <begin position="440"/>
        <end position="537"/>
    </location>
</feature>
<dbReference type="GO" id="GO:1990904">
    <property type="term" value="C:ribonucleoprotein complex"/>
    <property type="evidence" value="ECO:0007669"/>
    <property type="project" value="UniProtKB-KW"/>
</dbReference>
<reference evidence="15 16" key="1">
    <citation type="submission" date="2025-05" db="UniProtKB">
        <authorList>
            <consortium name="RefSeq"/>
        </authorList>
    </citation>
    <scope>IDENTIFICATION</scope>
    <source>
        <tissue evidence="15 16">Leaves</tissue>
    </source>
</reference>
<dbReference type="PANTHER" id="PTHR31846">
    <property type="entry name" value="CRS1 / YHBY (CRM) DOMAIN-CONTAINING PROTEIN"/>
    <property type="match status" value="1"/>
</dbReference>
<keyword evidence="5" id="KW-0677">Repeat</keyword>
<dbReference type="Pfam" id="PF01985">
    <property type="entry name" value="CRS1_YhbY"/>
    <property type="match status" value="3"/>
</dbReference>
<keyword evidence="3" id="KW-0934">Plastid</keyword>
<dbReference type="GO" id="GO:0006397">
    <property type="term" value="P:mRNA processing"/>
    <property type="evidence" value="ECO:0007669"/>
    <property type="project" value="UniProtKB-KW"/>
</dbReference>
<dbReference type="GO" id="GO:0000373">
    <property type="term" value="P:Group II intron splicing"/>
    <property type="evidence" value="ECO:0007669"/>
    <property type="project" value="UniProtKB-ARBA"/>
</dbReference>
<evidence type="ECO:0000313" key="15">
    <source>
        <dbReference type="RefSeq" id="XP_071913457.1"/>
    </source>
</evidence>
<evidence type="ECO:0000256" key="12">
    <source>
        <dbReference type="SAM" id="MobiDB-lite"/>
    </source>
</evidence>
<feature type="domain" description="CRM" evidence="13">
    <location>
        <begin position="251"/>
        <end position="347"/>
    </location>
</feature>
<evidence type="ECO:0000313" key="17">
    <source>
        <dbReference type="RefSeq" id="XP_071913459.1"/>
    </source>
</evidence>
<evidence type="ECO:0000313" key="16">
    <source>
        <dbReference type="RefSeq" id="XP_071913458.1"/>
    </source>
</evidence>
<comment type="subcellular location">
    <subcellularLocation>
        <location evidence="1">Plastid</location>
        <location evidence="1">Chloroplast</location>
    </subcellularLocation>
</comment>
<keyword evidence="14" id="KW-1185">Reference proteome</keyword>
<accession>A0A6P6T6S5</accession>
<feature type="domain" description="CRM" evidence="13">
    <location>
        <begin position="651"/>
        <end position="751"/>
    </location>
</feature>
<evidence type="ECO:0000256" key="1">
    <source>
        <dbReference type="ARBA" id="ARBA00004229"/>
    </source>
</evidence>
<dbReference type="InterPro" id="IPR001890">
    <property type="entry name" value="RNA-binding_CRM"/>
</dbReference>
<evidence type="ECO:0000256" key="3">
    <source>
        <dbReference type="ARBA" id="ARBA00022640"/>
    </source>
</evidence>
<evidence type="ECO:0000313" key="14">
    <source>
        <dbReference type="Proteomes" id="UP001652660"/>
    </source>
</evidence>
<keyword evidence="11" id="KW-0175">Coiled coil</keyword>
<evidence type="ECO:0000256" key="5">
    <source>
        <dbReference type="ARBA" id="ARBA00022737"/>
    </source>
</evidence>
<dbReference type="RefSeq" id="XP_071913457.1">
    <property type="nucleotide sequence ID" value="XM_072057356.1"/>
</dbReference>
<dbReference type="AlphaFoldDB" id="A0A6P6T6S5"/>
<evidence type="ECO:0000259" key="13">
    <source>
        <dbReference type="PROSITE" id="PS51295"/>
    </source>
</evidence>
<keyword evidence="6 10" id="KW-0694">RNA-binding</keyword>
<dbReference type="Gene3D" id="3.30.110.60">
    <property type="entry name" value="YhbY-like"/>
    <property type="match status" value="3"/>
</dbReference>